<gene>
    <name evidence="2" type="ORF">FHG71_08820</name>
</gene>
<dbReference type="Proteomes" id="UP000305709">
    <property type="component" value="Unassembled WGS sequence"/>
</dbReference>
<keyword evidence="3" id="KW-1185">Reference proteome</keyword>
<dbReference type="AlphaFoldDB" id="A0A5C4NI97"/>
<organism evidence="2 3">
    <name type="scientific">Rubellimicrobium roseum</name>
    <dbReference type="NCBI Taxonomy" id="687525"/>
    <lineage>
        <taxon>Bacteria</taxon>
        <taxon>Pseudomonadati</taxon>
        <taxon>Pseudomonadota</taxon>
        <taxon>Alphaproteobacteria</taxon>
        <taxon>Rhodobacterales</taxon>
        <taxon>Roseobacteraceae</taxon>
        <taxon>Rubellimicrobium</taxon>
    </lineage>
</organism>
<dbReference type="Gene3D" id="3.30.70.2330">
    <property type="match status" value="1"/>
</dbReference>
<evidence type="ECO:0000313" key="3">
    <source>
        <dbReference type="Proteomes" id="UP000305709"/>
    </source>
</evidence>
<dbReference type="EMBL" id="VDFV01000009">
    <property type="protein sequence ID" value="TNC72149.1"/>
    <property type="molecule type" value="Genomic_DNA"/>
</dbReference>
<evidence type="ECO:0000313" key="2">
    <source>
        <dbReference type="EMBL" id="TNC72149.1"/>
    </source>
</evidence>
<reference evidence="2 3" key="1">
    <citation type="submission" date="2019-06" db="EMBL/GenBank/DDBJ databases">
        <authorList>
            <person name="Jiang L."/>
        </authorList>
    </citation>
    <scope>NUCLEOTIDE SEQUENCE [LARGE SCALE GENOMIC DNA]</scope>
    <source>
        <strain evidence="2 3">YIM 48858</strain>
    </source>
</reference>
<comment type="caution">
    <text evidence="2">The sequence shown here is derived from an EMBL/GenBank/DDBJ whole genome shotgun (WGS) entry which is preliminary data.</text>
</comment>
<sequence length="333" mass="36117">METIEAVFLHCGVPLPQTLRLIYRRTLGVGNPVSFLPVLAAPFLRAVLPDEGFGSPVVGIERFETDLGLYRDEMASERPPILPLGHAAPLGLTAIRNGLWSLQDYQGRREPPATQDFGLVFEAAFCIYVDQVLLVWANDLAGDPVRRGNLDVTRGASLAAMPAAVRDAMAELLAPRTLTPRIWGDLRALDGGDLLRTRPRSGDSSKTTSLNAQVTVVGLPYGPHPEMAGRIEPGTRLRLQPVDDNPHDPKAVEVWYDGPTVTRLGFVARAEAPGVRDLPDGATAWRLRVLGRVGNVFHAALERRRPENETAPVGAGQDGKLSDPVGDLFPRDA</sequence>
<dbReference type="RefSeq" id="WP_139081266.1">
    <property type="nucleotide sequence ID" value="NZ_VDFV01000009.1"/>
</dbReference>
<accession>A0A5C4NI97</accession>
<proteinExistence type="predicted"/>
<evidence type="ECO:0000256" key="1">
    <source>
        <dbReference type="SAM" id="MobiDB-lite"/>
    </source>
</evidence>
<name>A0A5C4NI97_9RHOB</name>
<protein>
    <recommendedName>
        <fullName evidence="4">HIRAN domain-containing protein</fullName>
    </recommendedName>
</protein>
<feature type="region of interest" description="Disordered" evidence="1">
    <location>
        <begin position="305"/>
        <end position="333"/>
    </location>
</feature>
<dbReference type="OrthoDB" id="7829384at2"/>
<evidence type="ECO:0008006" key="4">
    <source>
        <dbReference type="Google" id="ProtNLM"/>
    </source>
</evidence>